<evidence type="ECO:0000313" key="3">
    <source>
        <dbReference type="EMBL" id="RBP04622.1"/>
    </source>
</evidence>
<evidence type="ECO:0000313" key="4">
    <source>
        <dbReference type="Proteomes" id="UP000253529"/>
    </source>
</evidence>
<name>A0A366EQC9_9HYPH</name>
<proteinExistence type="predicted"/>
<evidence type="ECO:0000256" key="1">
    <source>
        <dbReference type="SAM" id="MobiDB-lite"/>
    </source>
</evidence>
<feature type="region of interest" description="Disordered" evidence="1">
    <location>
        <begin position="71"/>
        <end position="121"/>
    </location>
</feature>
<dbReference type="AlphaFoldDB" id="A0A366EQC9"/>
<feature type="region of interest" description="Disordered" evidence="1">
    <location>
        <begin position="13"/>
        <end position="58"/>
    </location>
</feature>
<feature type="transmembrane region" description="Helical" evidence="2">
    <location>
        <begin position="211"/>
        <end position="231"/>
    </location>
</feature>
<comment type="caution">
    <text evidence="3">The sequence shown here is derived from an EMBL/GenBank/DDBJ whole genome shotgun (WGS) entry which is preliminary data.</text>
</comment>
<sequence>MVISIGRESLATKAPGCLTSGSRACDRPAPVVRPPEDAAADRASGSRRAATAGSPATARACVRAVGATFDRRAAGPPSRGAPCPAPRAQPPRRLQSPVTAKPAPPSPSGRGQAAKRPGEGAPRRLSALRALTLPGFARLSLSLRERDCPLPHPGLEVTIARNSQAGSEQRRHRERSEAIQGRWAAVAPSDRPAALRCEQETERFFPQEASGGMGCFVASLLAMTGLGVTIARKTRRKLLKTLKTGRHRGALPRSGAAFGSGSAAAIPWKPYDSYGFGNCASDGSGLTAAGQVEGSEGPASGRTSFRQAMAFRALG</sequence>
<gene>
    <name evidence="3" type="ORF">DFR50_1386</name>
</gene>
<reference evidence="3 4" key="1">
    <citation type="submission" date="2018-06" db="EMBL/GenBank/DDBJ databases">
        <title>Genomic Encyclopedia of Type Strains, Phase IV (KMG-IV): sequencing the most valuable type-strain genomes for metagenomic binning, comparative biology and taxonomic classification.</title>
        <authorList>
            <person name="Goeker M."/>
        </authorList>
    </citation>
    <scope>NUCLEOTIDE SEQUENCE [LARGE SCALE GENOMIC DNA]</scope>
    <source>
        <strain evidence="3 4">DSM 24875</strain>
    </source>
</reference>
<dbReference type="Proteomes" id="UP000253529">
    <property type="component" value="Unassembled WGS sequence"/>
</dbReference>
<keyword evidence="2" id="KW-1133">Transmembrane helix</keyword>
<keyword evidence="2" id="KW-0472">Membrane</keyword>
<evidence type="ECO:0000256" key="2">
    <source>
        <dbReference type="SAM" id="Phobius"/>
    </source>
</evidence>
<feature type="compositionally biased region" description="Low complexity" evidence="1">
    <location>
        <begin position="41"/>
        <end position="58"/>
    </location>
</feature>
<dbReference type="EMBL" id="QNRK01000038">
    <property type="protein sequence ID" value="RBP04622.1"/>
    <property type="molecule type" value="Genomic_DNA"/>
</dbReference>
<organism evidence="3 4">
    <name type="scientific">Roseiarcus fermentans</name>
    <dbReference type="NCBI Taxonomy" id="1473586"/>
    <lineage>
        <taxon>Bacteria</taxon>
        <taxon>Pseudomonadati</taxon>
        <taxon>Pseudomonadota</taxon>
        <taxon>Alphaproteobacteria</taxon>
        <taxon>Hyphomicrobiales</taxon>
        <taxon>Roseiarcaceae</taxon>
        <taxon>Roseiarcus</taxon>
    </lineage>
</organism>
<accession>A0A366EQC9</accession>
<keyword evidence="2" id="KW-0812">Transmembrane</keyword>
<keyword evidence="4" id="KW-1185">Reference proteome</keyword>
<protein>
    <submittedName>
        <fullName evidence="3">Uncharacterized protein</fullName>
    </submittedName>
</protein>